<feature type="domain" description="RCK C-terminal" evidence="8">
    <location>
        <begin position="237"/>
        <end position="321"/>
    </location>
</feature>
<feature type="transmembrane region" description="Helical" evidence="7">
    <location>
        <begin position="200"/>
        <end position="221"/>
    </location>
</feature>
<dbReference type="PANTHER" id="PTHR43652:SF1">
    <property type="entry name" value="RESPONSE REGULATOR"/>
    <property type="match status" value="1"/>
</dbReference>
<evidence type="ECO:0000313" key="10">
    <source>
        <dbReference type="Proteomes" id="UP000198635"/>
    </source>
</evidence>
<dbReference type="Gene3D" id="3.30.70.1450">
    <property type="entry name" value="Regulator of K+ conductance, C-terminal domain"/>
    <property type="match status" value="4"/>
</dbReference>
<keyword evidence="10" id="KW-1185">Reference proteome</keyword>
<dbReference type="PANTHER" id="PTHR43652">
    <property type="entry name" value="BASIC AMINO ACID ANTIPORTER YFCC-RELATED"/>
    <property type="match status" value="1"/>
</dbReference>
<feature type="domain" description="RCK C-terminal" evidence="8">
    <location>
        <begin position="326"/>
        <end position="411"/>
    </location>
</feature>
<dbReference type="PROSITE" id="PS51202">
    <property type="entry name" value="RCK_C"/>
    <property type="match status" value="4"/>
</dbReference>
<feature type="transmembrane region" description="Helical" evidence="7">
    <location>
        <begin position="701"/>
        <end position="731"/>
    </location>
</feature>
<gene>
    <name evidence="9" type="ORF">SAMN04488082_10599</name>
</gene>
<evidence type="ECO:0000256" key="3">
    <source>
        <dbReference type="ARBA" id="ARBA00022692"/>
    </source>
</evidence>
<dbReference type="InterPro" id="IPR004680">
    <property type="entry name" value="Cit_transptr-like_dom"/>
</dbReference>
<proteinExistence type="predicted"/>
<feature type="transmembrane region" description="Helical" evidence="7">
    <location>
        <begin position="23"/>
        <end position="44"/>
    </location>
</feature>
<feature type="transmembrane region" description="Helical" evidence="7">
    <location>
        <begin position="74"/>
        <end position="96"/>
    </location>
</feature>
<evidence type="ECO:0000259" key="8">
    <source>
        <dbReference type="PROSITE" id="PS51202"/>
    </source>
</evidence>
<reference evidence="10" key="1">
    <citation type="submission" date="2016-10" db="EMBL/GenBank/DDBJ databases">
        <authorList>
            <person name="Varghese N."/>
            <person name="Submissions S."/>
        </authorList>
    </citation>
    <scope>NUCLEOTIDE SEQUENCE [LARGE SCALE GENOMIC DNA]</scope>
    <source>
        <strain evidence="10">DSM 5918</strain>
    </source>
</reference>
<evidence type="ECO:0000256" key="4">
    <source>
        <dbReference type="ARBA" id="ARBA00022737"/>
    </source>
</evidence>
<dbReference type="Pfam" id="PF02080">
    <property type="entry name" value="TrkA_C"/>
    <property type="match status" value="3"/>
</dbReference>
<comment type="subcellular location">
    <subcellularLocation>
        <location evidence="1">Membrane</location>
        <topology evidence="1">Multi-pass membrane protein</topology>
    </subcellularLocation>
</comment>
<sequence>MPVFPRPGHDPAKNIAPYSLTELAQIMLSLFILLFIVLAALVLFIGGWLPADVVGIMVLAALALTGLVSPEEAVAGFSSPAVITVLAMFVLSAGLSRTGVAYRIGQPLQLFARRGETVLIVVLMAAAGILSALINTTTVAVILLPATMDLARRSGLPPARLLMPMALGCLLGGPFTGISTPPNILATDALRSAGLTPFKIFEFTPITGALVVAGIAFMVLVGKRLLPRRASSGADKNGIETAYEIGSHIFTIELAPTSPLAGRSLGESRLGSALYLTVVGLQRAGELILSPRAQETLRAKDIIIVHGQSDQVSHFHGSRHLQVEQPGPETAEITARLGTASVRIGKGSPLIGRTLAESGLRRDHRVHVLALGSPTGECLREVRRHRFEEGDGLVLQGEHKTLEALADTSLVELVAPLTEGPADASVCELLSLCSVRVPEGSVLAGRNLVESRLGNAFGLTVVGLVREGKVTCLPAPEETVQPGDLLVVQGLARDIDVFEGLQELEISEQSSRLAAELESQQIGMTEVLLSPRTTLAGKTLNDLLFRDHYGLSVLAVLRKGRACRSGLQDMPLQFGDALLVYGPRQSLEAVARDEDFLVLDQAAAQAPRLHKAPLAALIMATVLLSAILGFVPIAIAALTGVAAMVVSGCLTMEEAYHSIEWKVIFLIAGMLPLGMAIENTGAAQMGAAALIGMVGDLGPRWVVATLFAVTVLGTQVIPTAALVVLMAPVALGAASSLHISPQLLMMTVAMAASASFASPLSHPAHLLVMGPGGYKFMDYVKVGAPLTLVVMAVSVWLLPILWPA</sequence>
<feature type="domain" description="RCK C-terminal" evidence="8">
    <location>
        <begin position="512"/>
        <end position="596"/>
    </location>
</feature>
<protein>
    <submittedName>
        <fullName evidence="9">Di-and tricarboxylate transporter</fullName>
    </submittedName>
</protein>
<dbReference type="AlphaFoldDB" id="A0A1I3T980"/>
<keyword evidence="2" id="KW-0813">Transport</keyword>
<feature type="domain" description="RCK C-terminal" evidence="8">
    <location>
        <begin position="419"/>
        <end position="504"/>
    </location>
</feature>
<evidence type="ECO:0000256" key="7">
    <source>
        <dbReference type="SAM" id="Phobius"/>
    </source>
</evidence>
<evidence type="ECO:0000256" key="6">
    <source>
        <dbReference type="ARBA" id="ARBA00023136"/>
    </source>
</evidence>
<dbReference type="Pfam" id="PF03600">
    <property type="entry name" value="CitMHS"/>
    <property type="match status" value="1"/>
</dbReference>
<dbReference type="GO" id="GO:0008324">
    <property type="term" value="F:monoatomic cation transmembrane transporter activity"/>
    <property type="evidence" value="ECO:0007669"/>
    <property type="project" value="InterPro"/>
</dbReference>
<evidence type="ECO:0000256" key="5">
    <source>
        <dbReference type="ARBA" id="ARBA00022989"/>
    </source>
</evidence>
<name>A0A1I3T980_9BACT</name>
<keyword evidence="6 7" id="KW-0472">Membrane</keyword>
<dbReference type="GO" id="GO:0006813">
    <property type="term" value="P:potassium ion transport"/>
    <property type="evidence" value="ECO:0007669"/>
    <property type="project" value="InterPro"/>
</dbReference>
<dbReference type="Proteomes" id="UP000198635">
    <property type="component" value="Unassembled WGS sequence"/>
</dbReference>
<evidence type="ECO:0000256" key="2">
    <source>
        <dbReference type="ARBA" id="ARBA00022448"/>
    </source>
</evidence>
<feature type="transmembrane region" description="Helical" evidence="7">
    <location>
        <begin position="51"/>
        <end position="68"/>
    </location>
</feature>
<organism evidence="9 10">
    <name type="scientific">Desulfomicrobium apsheronum</name>
    <dbReference type="NCBI Taxonomy" id="52560"/>
    <lineage>
        <taxon>Bacteria</taxon>
        <taxon>Pseudomonadati</taxon>
        <taxon>Thermodesulfobacteriota</taxon>
        <taxon>Desulfovibrionia</taxon>
        <taxon>Desulfovibrionales</taxon>
        <taxon>Desulfomicrobiaceae</taxon>
        <taxon>Desulfomicrobium</taxon>
    </lineage>
</organism>
<dbReference type="EMBL" id="FORX01000005">
    <property type="protein sequence ID" value="SFJ66321.1"/>
    <property type="molecule type" value="Genomic_DNA"/>
</dbReference>
<dbReference type="InterPro" id="IPR036721">
    <property type="entry name" value="RCK_C_sf"/>
</dbReference>
<feature type="transmembrane region" description="Helical" evidence="7">
    <location>
        <begin position="614"/>
        <end position="647"/>
    </location>
</feature>
<dbReference type="GO" id="GO:0005886">
    <property type="term" value="C:plasma membrane"/>
    <property type="evidence" value="ECO:0007669"/>
    <property type="project" value="TreeGrafter"/>
</dbReference>
<feature type="transmembrane region" description="Helical" evidence="7">
    <location>
        <begin position="117"/>
        <end position="141"/>
    </location>
</feature>
<keyword evidence="3 7" id="KW-0812">Transmembrane</keyword>
<dbReference type="InterPro" id="IPR006037">
    <property type="entry name" value="RCK_C"/>
</dbReference>
<feature type="transmembrane region" description="Helical" evidence="7">
    <location>
        <begin position="743"/>
        <end position="762"/>
    </location>
</feature>
<dbReference type="InterPro" id="IPR051679">
    <property type="entry name" value="DASS-Related_Transporters"/>
</dbReference>
<evidence type="ECO:0000313" key="9">
    <source>
        <dbReference type="EMBL" id="SFJ66321.1"/>
    </source>
</evidence>
<dbReference type="STRING" id="52560.SAMN04488082_10599"/>
<accession>A0A1I3T980</accession>
<feature type="transmembrane region" description="Helical" evidence="7">
    <location>
        <begin position="782"/>
        <end position="802"/>
    </location>
</feature>
<keyword evidence="4" id="KW-0677">Repeat</keyword>
<feature type="transmembrane region" description="Helical" evidence="7">
    <location>
        <begin position="659"/>
        <end position="677"/>
    </location>
</feature>
<dbReference type="RefSeq" id="WP_245751056.1">
    <property type="nucleotide sequence ID" value="NZ_FORX01000005.1"/>
</dbReference>
<feature type="transmembrane region" description="Helical" evidence="7">
    <location>
        <begin position="161"/>
        <end position="179"/>
    </location>
</feature>
<keyword evidence="5 7" id="KW-1133">Transmembrane helix</keyword>
<evidence type="ECO:0000256" key="1">
    <source>
        <dbReference type="ARBA" id="ARBA00004141"/>
    </source>
</evidence>
<dbReference type="SUPFAM" id="SSF116726">
    <property type="entry name" value="TrkA C-terminal domain-like"/>
    <property type="match status" value="4"/>
</dbReference>